<name>A0A7W6CC80_9SPHN</name>
<dbReference type="RefSeq" id="WP_183622927.1">
    <property type="nucleotide sequence ID" value="NZ_JACIDX010000002.1"/>
</dbReference>
<feature type="chain" id="PRO_5030668605" evidence="7">
    <location>
        <begin position="20"/>
        <end position="121"/>
    </location>
</feature>
<evidence type="ECO:0000256" key="1">
    <source>
        <dbReference type="ARBA" id="ARBA00022448"/>
    </source>
</evidence>
<evidence type="ECO:0000313" key="10">
    <source>
        <dbReference type="Proteomes" id="UP000548867"/>
    </source>
</evidence>
<dbReference type="GO" id="GO:0020037">
    <property type="term" value="F:heme binding"/>
    <property type="evidence" value="ECO:0007669"/>
    <property type="project" value="InterPro"/>
</dbReference>
<evidence type="ECO:0000256" key="7">
    <source>
        <dbReference type="SAM" id="SignalP"/>
    </source>
</evidence>
<dbReference type="EMBL" id="JACIDX010000002">
    <property type="protein sequence ID" value="MBB3953909.1"/>
    <property type="molecule type" value="Genomic_DNA"/>
</dbReference>
<sequence length="121" mass="12558">MRAAYVGLMAVLAAAVAQGQSPAPRGEVLFENRCARCHGLGGDGSDGLAPALIGVVGRPVAGRGDYVYSDALKAKGGVWSPEAINRYLIDPQAFAQGSDMEASAPDPAEREAIIAYLSQLR</sequence>
<comment type="caution">
    <text evidence="9">The sequence shown here is derived from an EMBL/GenBank/DDBJ whole genome shotgun (WGS) entry which is preliminary data.</text>
</comment>
<evidence type="ECO:0000256" key="3">
    <source>
        <dbReference type="ARBA" id="ARBA00022723"/>
    </source>
</evidence>
<feature type="domain" description="Cytochrome c" evidence="8">
    <location>
        <begin position="21"/>
        <end position="121"/>
    </location>
</feature>
<dbReference type="Gene3D" id="1.10.760.10">
    <property type="entry name" value="Cytochrome c-like domain"/>
    <property type="match status" value="1"/>
</dbReference>
<dbReference type="Proteomes" id="UP000548867">
    <property type="component" value="Unassembled WGS sequence"/>
</dbReference>
<evidence type="ECO:0000256" key="4">
    <source>
        <dbReference type="ARBA" id="ARBA00022982"/>
    </source>
</evidence>
<dbReference type="GO" id="GO:0009055">
    <property type="term" value="F:electron transfer activity"/>
    <property type="evidence" value="ECO:0007669"/>
    <property type="project" value="InterPro"/>
</dbReference>
<dbReference type="Pfam" id="PF00034">
    <property type="entry name" value="Cytochrom_C"/>
    <property type="match status" value="1"/>
</dbReference>
<evidence type="ECO:0000259" key="8">
    <source>
        <dbReference type="PROSITE" id="PS51007"/>
    </source>
</evidence>
<dbReference type="GO" id="GO:0046872">
    <property type="term" value="F:metal ion binding"/>
    <property type="evidence" value="ECO:0007669"/>
    <property type="project" value="UniProtKB-KW"/>
</dbReference>
<evidence type="ECO:0000256" key="6">
    <source>
        <dbReference type="PROSITE-ProRule" id="PRU00433"/>
    </source>
</evidence>
<keyword evidence="10" id="KW-1185">Reference proteome</keyword>
<dbReference type="SUPFAM" id="SSF46626">
    <property type="entry name" value="Cytochrome c"/>
    <property type="match status" value="1"/>
</dbReference>
<keyword evidence="3 6" id="KW-0479">Metal-binding</keyword>
<keyword evidence="5 6" id="KW-0408">Iron</keyword>
<feature type="signal peptide" evidence="7">
    <location>
        <begin position="1"/>
        <end position="19"/>
    </location>
</feature>
<evidence type="ECO:0000313" key="9">
    <source>
        <dbReference type="EMBL" id="MBB3953909.1"/>
    </source>
</evidence>
<accession>A0A7W6CC80</accession>
<reference evidence="9 10" key="1">
    <citation type="submission" date="2020-08" db="EMBL/GenBank/DDBJ databases">
        <title>Genomic Encyclopedia of Type Strains, Phase IV (KMG-IV): sequencing the most valuable type-strain genomes for metagenomic binning, comparative biology and taxonomic classification.</title>
        <authorList>
            <person name="Goeker M."/>
        </authorList>
    </citation>
    <scope>NUCLEOTIDE SEQUENCE [LARGE SCALE GENOMIC DNA]</scope>
    <source>
        <strain evidence="9 10">DSM 27057</strain>
    </source>
</reference>
<gene>
    <name evidence="9" type="ORF">GGR38_000836</name>
</gene>
<dbReference type="PANTHER" id="PTHR11961">
    <property type="entry name" value="CYTOCHROME C"/>
    <property type="match status" value="1"/>
</dbReference>
<evidence type="ECO:0000256" key="5">
    <source>
        <dbReference type="ARBA" id="ARBA00023004"/>
    </source>
</evidence>
<dbReference type="PROSITE" id="PS51007">
    <property type="entry name" value="CYTC"/>
    <property type="match status" value="1"/>
</dbReference>
<keyword evidence="7" id="KW-0732">Signal</keyword>
<organism evidence="9 10">
    <name type="scientific">Novosphingobium sediminicola</name>
    <dbReference type="NCBI Taxonomy" id="563162"/>
    <lineage>
        <taxon>Bacteria</taxon>
        <taxon>Pseudomonadati</taxon>
        <taxon>Pseudomonadota</taxon>
        <taxon>Alphaproteobacteria</taxon>
        <taxon>Sphingomonadales</taxon>
        <taxon>Sphingomonadaceae</taxon>
        <taxon>Novosphingobium</taxon>
    </lineage>
</organism>
<protein>
    <submittedName>
        <fullName evidence="9">Cytochrome c</fullName>
    </submittedName>
</protein>
<evidence type="ECO:0000256" key="2">
    <source>
        <dbReference type="ARBA" id="ARBA00022617"/>
    </source>
</evidence>
<keyword evidence="1" id="KW-0813">Transport</keyword>
<dbReference type="InterPro" id="IPR002327">
    <property type="entry name" value="Cyt_c_1A/1B"/>
</dbReference>
<keyword evidence="2 6" id="KW-0349">Heme</keyword>
<proteinExistence type="predicted"/>
<dbReference type="InterPro" id="IPR036909">
    <property type="entry name" value="Cyt_c-like_dom_sf"/>
</dbReference>
<dbReference type="AlphaFoldDB" id="A0A7W6CC80"/>
<dbReference type="PRINTS" id="PR00604">
    <property type="entry name" value="CYTCHRMECIAB"/>
</dbReference>
<keyword evidence="4" id="KW-0249">Electron transport</keyword>
<dbReference type="InterPro" id="IPR009056">
    <property type="entry name" value="Cyt_c-like_dom"/>
</dbReference>